<comment type="caution">
    <text evidence="1">The sequence shown here is derived from an EMBL/GenBank/DDBJ whole genome shotgun (WGS) entry which is preliminary data.</text>
</comment>
<reference evidence="1" key="1">
    <citation type="submission" date="2019-10" db="EMBL/GenBank/DDBJ databases">
        <authorList>
            <consortium name="DOE Joint Genome Institute"/>
            <person name="Kuo A."/>
            <person name="Miyauchi S."/>
            <person name="Kiss E."/>
            <person name="Drula E."/>
            <person name="Kohler A."/>
            <person name="Sanchez-Garcia M."/>
            <person name="Andreopoulos B."/>
            <person name="Barry K.W."/>
            <person name="Bonito G."/>
            <person name="Buee M."/>
            <person name="Carver A."/>
            <person name="Chen C."/>
            <person name="Cichocki N."/>
            <person name="Clum A."/>
            <person name="Culley D."/>
            <person name="Crous P.W."/>
            <person name="Fauchery L."/>
            <person name="Girlanda M."/>
            <person name="Hayes R."/>
            <person name="Keri Z."/>
            <person name="Labutti K."/>
            <person name="Lipzen A."/>
            <person name="Lombard V."/>
            <person name="Magnuson J."/>
            <person name="Maillard F."/>
            <person name="Morin E."/>
            <person name="Murat C."/>
            <person name="Nolan M."/>
            <person name="Ohm R."/>
            <person name="Pangilinan J."/>
            <person name="Pereira M."/>
            <person name="Perotto S."/>
            <person name="Peter M."/>
            <person name="Riley R."/>
            <person name="Sitrit Y."/>
            <person name="Stielow B."/>
            <person name="Szollosi G."/>
            <person name="Zifcakova L."/>
            <person name="Stursova M."/>
            <person name="Spatafora J.W."/>
            <person name="Tedersoo L."/>
            <person name="Vaario L.-M."/>
            <person name="Yamada A."/>
            <person name="Yan M."/>
            <person name="Wang P."/>
            <person name="Xu J."/>
            <person name="Bruns T."/>
            <person name="Baldrian P."/>
            <person name="Vilgalys R."/>
            <person name="Henrissat B."/>
            <person name="Grigoriev I.V."/>
            <person name="Hibbett D."/>
            <person name="Nagy L.G."/>
            <person name="Martin F.M."/>
        </authorList>
    </citation>
    <scope>NUCLEOTIDE SEQUENCE</scope>
    <source>
        <strain evidence="1">P2</strain>
    </source>
</reference>
<dbReference type="EMBL" id="MU118011">
    <property type="protein sequence ID" value="KAF9648598.1"/>
    <property type="molecule type" value="Genomic_DNA"/>
</dbReference>
<organism evidence="1 2">
    <name type="scientific">Thelephora ganbajun</name>
    <name type="common">Ganba fungus</name>
    <dbReference type="NCBI Taxonomy" id="370292"/>
    <lineage>
        <taxon>Eukaryota</taxon>
        <taxon>Fungi</taxon>
        <taxon>Dikarya</taxon>
        <taxon>Basidiomycota</taxon>
        <taxon>Agaricomycotina</taxon>
        <taxon>Agaricomycetes</taxon>
        <taxon>Thelephorales</taxon>
        <taxon>Thelephoraceae</taxon>
        <taxon>Thelephora</taxon>
    </lineage>
</organism>
<proteinExistence type="predicted"/>
<dbReference type="Proteomes" id="UP000886501">
    <property type="component" value="Unassembled WGS sequence"/>
</dbReference>
<evidence type="ECO:0000313" key="1">
    <source>
        <dbReference type="EMBL" id="KAF9648598.1"/>
    </source>
</evidence>
<evidence type="ECO:0000313" key="2">
    <source>
        <dbReference type="Proteomes" id="UP000886501"/>
    </source>
</evidence>
<accession>A0ACB6ZGT8</accession>
<protein>
    <submittedName>
        <fullName evidence="1">Uncharacterized protein</fullName>
    </submittedName>
</protein>
<name>A0ACB6ZGT8_THEGA</name>
<sequence>MRRTFKPCQLAPIRLPPLSQTSSMDIPEPLQRALADSITSGKFVDTKLWAFSSRNGTTGRVGNPQPLFVNGCVLKSLPYFQHALSGEDDVEDIREGFPDLIEAFSDNYDYSSDSDLEVDDEEVRSPRVEEPQAVAEAIRLDEDTSTTLNNEKCGDILHTEREDARSETSVASVSEMQSALAELEEINHGTIDLKHFAKTVVIQEVAFITLRAALRYLYTNDIEFAPPRSSKSRENTEGGREPPQVPRPSPKSIYRLAMKYNIPGLKMIALDEIKRTLDRYDIIEEVFSKYTSRFPEVREVQVEHLARSLLSSIEPWKPAALKRKIEFYTSGALPHAQDILPALYHRLANPRLPSMRTPHPFQLPSRGGFDWQVLKTELTKSLSTGSFLNMELYAPASRSSGSHPKLCPLYFCSAVGGDYTTKILSCASFSVDYRPSLN</sequence>
<gene>
    <name evidence="1" type="ORF">BDM02DRAFT_2211634</name>
</gene>
<keyword evidence="2" id="KW-1185">Reference proteome</keyword>
<reference evidence="1" key="2">
    <citation type="journal article" date="2020" name="Nat. Commun.">
        <title>Large-scale genome sequencing of mycorrhizal fungi provides insights into the early evolution of symbiotic traits.</title>
        <authorList>
            <person name="Miyauchi S."/>
            <person name="Kiss E."/>
            <person name="Kuo A."/>
            <person name="Drula E."/>
            <person name="Kohler A."/>
            <person name="Sanchez-Garcia M."/>
            <person name="Morin E."/>
            <person name="Andreopoulos B."/>
            <person name="Barry K.W."/>
            <person name="Bonito G."/>
            <person name="Buee M."/>
            <person name="Carver A."/>
            <person name="Chen C."/>
            <person name="Cichocki N."/>
            <person name="Clum A."/>
            <person name="Culley D."/>
            <person name="Crous P.W."/>
            <person name="Fauchery L."/>
            <person name="Girlanda M."/>
            <person name="Hayes R.D."/>
            <person name="Keri Z."/>
            <person name="LaButti K."/>
            <person name="Lipzen A."/>
            <person name="Lombard V."/>
            <person name="Magnuson J."/>
            <person name="Maillard F."/>
            <person name="Murat C."/>
            <person name="Nolan M."/>
            <person name="Ohm R.A."/>
            <person name="Pangilinan J."/>
            <person name="Pereira M.F."/>
            <person name="Perotto S."/>
            <person name="Peter M."/>
            <person name="Pfister S."/>
            <person name="Riley R."/>
            <person name="Sitrit Y."/>
            <person name="Stielow J.B."/>
            <person name="Szollosi G."/>
            <person name="Zifcakova L."/>
            <person name="Stursova M."/>
            <person name="Spatafora J.W."/>
            <person name="Tedersoo L."/>
            <person name="Vaario L.M."/>
            <person name="Yamada A."/>
            <person name="Yan M."/>
            <person name="Wang P."/>
            <person name="Xu J."/>
            <person name="Bruns T."/>
            <person name="Baldrian P."/>
            <person name="Vilgalys R."/>
            <person name="Dunand C."/>
            <person name="Henrissat B."/>
            <person name="Grigoriev I.V."/>
            <person name="Hibbett D."/>
            <person name="Nagy L.G."/>
            <person name="Martin F.M."/>
        </authorList>
    </citation>
    <scope>NUCLEOTIDE SEQUENCE</scope>
    <source>
        <strain evidence="1">P2</strain>
    </source>
</reference>